<evidence type="ECO:0000313" key="1">
    <source>
        <dbReference type="EMBL" id="RHY73861.1"/>
    </source>
</evidence>
<proteinExistence type="predicted"/>
<evidence type="ECO:0000313" key="2">
    <source>
        <dbReference type="Proteomes" id="UP000265716"/>
    </source>
</evidence>
<protein>
    <submittedName>
        <fullName evidence="1">Uncharacterized protein</fullName>
    </submittedName>
</protein>
<reference evidence="1 2" key="1">
    <citation type="submission" date="2018-08" db="EMBL/GenBank/DDBJ databases">
        <title>Aphanomyces genome sequencing and annotation.</title>
        <authorList>
            <person name="Minardi D."/>
            <person name="Oidtmann B."/>
            <person name="Van Der Giezen M."/>
            <person name="Studholme D.J."/>
        </authorList>
    </citation>
    <scope>NUCLEOTIDE SEQUENCE [LARGE SCALE GENOMIC DNA]</scope>
    <source>
        <strain evidence="1 2">SA</strain>
    </source>
</reference>
<accession>A0A397E4U4</accession>
<dbReference type="AlphaFoldDB" id="A0A397E4U4"/>
<name>A0A397E4U4_APHAT</name>
<comment type="caution">
    <text evidence="1">The sequence shown here is derived from an EMBL/GenBank/DDBJ whole genome shotgun (WGS) entry which is preliminary data.</text>
</comment>
<sequence length="59" mass="6512">MMQSWNKFCMQGGLIEVAAKLPGAINILPDDVHKSTTMNPNALGELWKDGVKTKLTPRD</sequence>
<dbReference type="Proteomes" id="UP000265716">
    <property type="component" value="Unassembled WGS sequence"/>
</dbReference>
<gene>
    <name evidence="1" type="ORF">DYB38_013168</name>
</gene>
<dbReference type="EMBL" id="QUTC01002514">
    <property type="protein sequence ID" value="RHY73861.1"/>
    <property type="molecule type" value="Genomic_DNA"/>
</dbReference>
<organism evidence="1 2">
    <name type="scientific">Aphanomyces astaci</name>
    <name type="common">Crayfish plague agent</name>
    <dbReference type="NCBI Taxonomy" id="112090"/>
    <lineage>
        <taxon>Eukaryota</taxon>
        <taxon>Sar</taxon>
        <taxon>Stramenopiles</taxon>
        <taxon>Oomycota</taxon>
        <taxon>Saprolegniomycetes</taxon>
        <taxon>Saprolegniales</taxon>
        <taxon>Verrucalvaceae</taxon>
        <taxon>Aphanomyces</taxon>
    </lineage>
</organism>
<feature type="non-terminal residue" evidence="1">
    <location>
        <position position="59"/>
    </location>
</feature>